<dbReference type="RefSeq" id="XP_040714981.1">
    <property type="nucleotide sequence ID" value="XM_040860461.1"/>
</dbReference>
<dbReference type="InParanoid" id="A0A1Y2DW36"/>
<reference evidence="2 3" key="1">
    <citation type="submission" date="2016-07" db="EMBL/GenBank/DDBJ databases">
        <title>Pervasive Adenine N6-methylation of Active Genes in Fungi.</title>
        <authorList>
            <consortium name="DOE Joint Genome Institute"/>
            <person name="Mondo S.J."/>
            <person name="Dannebaum R.O."/>
            <person name="Kuo R.C."/>
            <person name="Labutti K."/>
            <person name="Haridas S."/>
            <person name="Kuo A."/>
            <person name="Salamov A."/>
            <person name="Ahrendt S.R."/>
            <person name="Lipzen A."/>
            <person name="Sullivan W."/>
            <person name="Andreopoulos W.B."/>
            <person name="Clum A."/>
            <person name="Lindquist E."/>
            <person name="Daum C."/>
            <person name="Ramamoorthy G.K."/>
            <person name="Gryganskyi A."/>
            <person name="Culley D."/>
            <person name="Magnuson J.K."/>
            <person name="James T.Y."/>
            <person name="O'Malley M.A."/>
            <person name="Stajich J.E."/>
            <person name="Spatafora J.W."/>
            <person name="Visel A."/>
            <person name="Grigoriev I.V."/>
        </authorList>
    </citation>
    <scope>NUCLEOTIDE SEQUENCE [LARGE SCALE GENOMIC DNA]</scope>
    <source>
        <strain evidence="2 3">CBS 129021</strain>
    </source>
</reference>
<sequence length="57" mass="6779">MYLTCPKCSRHRKERPRDEVYNAVTEPTSQTPKPWLLHINDFANSSGYRQNVHRHDP</sequence>
<evidence type="ECO:0000313" key="3">
    <source>
        <dbReference type="Proteomes" id="UP000193689"/>
    </source>
</evidence>
<protein>
    <submittedName>
        <fullName evidence="2">Uncharacterized protein</fullName>
    </submittedName>
</protein>
<keyword evidence="3" id="KW-1185">Reference proteome</keyword>
<feature type="region of interest" description="Disordered" evidence="1">
    <location>
        <begin position="1"/>
        <end position="33"/>
    </location>
</feature>
<proteinExistence type="predicted"/>
<evidence type="ECO:0000313" key="2">
    <source>
        <dbReference type="EMBL" id="ORY63324.1"/>
    </source>
</evidence>
<gene>
    <name evidence="2" type="ORF">BCR38DRAFT_436527</name>
</gene>
<name>A0A1Y2DW36_9PEZI</name>
<accession>A0A1Y2DW36</accession>
<dbReference type="EMBL" id="MCFJ01000008">
    <property type="protein sequence ID" value="ORY63324.1"/>
    <property type="molecule type" value="Genomic_DNA"/>
</dbReference>
<dbReference type="GeneID" id="63776673"/>
<comment type="caution">
    <text evidence="2">The sequence shown here is derived from an EMBL/GenBank/DDBJ whole genome shotgun (WGS) entry which is preliminary data.</text>
</comment>
<evidence type="ECO:0000256" key="1">
    <source>
        <dbReference type="SAM" id="MobiDB-lite"/>
    </source>
</evidence>
<organism evidence="2 3">
    <name type="scientific">Pseudomassariella vexata</name>
    <dbReference type="NCBI Taxonomy" id="1141098"/>
    <lineage>
        <taxon>Eukaryota</taxon>
        <taxon>Fungi</taxon>
        <taxon>Dikarya</taxon>
        <taxon>Ascomycota</taxon>
        <taxon>Pezizomycotina</taxon>
        <taxon>Sordariomycetes</taxon>
        <taxon>Xylariomycetidae</taxon>
        <taxon>Amphisphaeriales</taxon>
        <taxon>Pseudomassariaceae</taxon>
        <taxon>Pseudomassariella</taxon>
    </lineage>
</organism>
<dbReference type="Proteomes" id="UP000193689">
    <property type="component" value="Unassembled WGS sequence"/>
</dbReference>
<dbReference type="AlphaFoldDB" id="A0A1Y2DW36"/>